<evidence type="ECO:0000313" key="2">
    <source>
        <dbReference type="EMBL" id="ABL65752.1"/>
    </source>
</evidence>
<keyword evidence="1" id="KW-0812">Transmembrane</keyword>
<dbReference type="OrthoDB" id="762648at2"/>
<keyword evidence="1" id="KW-0472">Membrane</keyword>
<sequence>MDSIRNEGSSAKRMSTGRRLLVIGIPVLLLLLLGGIFLTRYLDDQKLKEQQIRFDAEKQELTETLQKSYIDVQHQDIRLFALSLAWSVRSELMRENYEQIDQYFVELIRQTGFGAVMLIDPQGVVKVASDRNLKGKSFYALYPSASINEERLVSYPLSATKSLFVLPVMGLNAKIGTIAFVYTCRSFVAP</sequence>
<dbReference type="HOGENOM" id="CLU_1494877_0_0_10"/>
<dbReference type="eggNOG" id="ENOG50330ZZ">
    <property type="taxonomic scope" value="Bacteria"/>
</dbReference>
<name>A1BH75_CHLPD</name>
<keyword evidence="3" id="KW-1185">Reference proteome</keyword>
<gene>
    <name evidence="2" type="ordered locus">Cpha266_1735</name>
</gene>
<protein>
    <submittedName>
        <fullName evidence="2">Uncharacterized protein</fullName>
    </submittedName>
</protein>
<reference evidence="2 3" key="1">
    <citation type="submission" date="2006-12" db="EMBL/GenBank/DDBJ databases">
        <title>Complete sequence of Chlorobium phaeobacteroides DSM 266.</title>
        <authorList>
            <consortium name="US DOE Joint Genome Institute"/>
            <person name="Copeland A."/>
            <person name="Lucas S."/>
            <person name="Lapidus A."/>
            <person name="Barry K."/>
            <person name="Detter J.C."/>
            <person name="Glavina del Rio T."/>
            <person name="Hammon N."/>
            <person name="Israni S."/>
            <person name="Pitluck S."/>
            <person name="Goltsman E."/>
            <person name="Schmutz J."/>
            <person name="Larimer F."/>
            <person name="Land M."/>
            <person name="Hauser L."/>
            <person name="Mikhailova N."/>
            <person name="Li T."/>
            <person name="Overmann J."/>
            <person name="Bryant D.A."/>
            <person name="Richardson P."/>
        </authorList>
    </citation>
    <scope>NUCLEOTIDE SEQUENCE [LARGE SCALE GENOMIC DNA]</scope>
    <source>
        <strain evidence="2 3">DSM 266</strain>
    </source>
</reference>
<evidence type="ECO:0000313" key="3">
    <source>
        <dbReference type="Proteomes" id="UP000008701"/>
    </source>
</evidence>
<proteinExistence type="predicted"/>
<organism evidence="2 3">
    <name type="scientific">Chlorobium phaeobacteroides (strain DSM 266 / SMG 266 / 2430)</name>
    <dbReference type="NCBI Taxonomy" id="290317"/>
    <lineage>
        <taxon>Bacteria</taxon>
        <taxon>Pseudomonadati</taxon>
        <taxon>Chlorobiota</taxon>
        <taxon>Chlorobiia</taxon>
        <taxon>Chlorobiales</taxon>
        <taxon>Chlorobiaceae</taxon>
        <taxon>Chlorobium/Pelodictyon group</taxon>
        <taxon>Chlorobium</taxon>
    </lineage>
</organism>
<dbReference type="STRING" id="290317.Cpha266_1735"/>
<accession>A1BH75</accession>
<dbReference type="Proteomes" id="UP000008701">
    <property type="component" value="Chromosome"/>
</dbReference>
<dbReference type="AlphaFoldDB" id="A1BH75"/>
<keyword evidence="1" id="KW-1133">Transmembrane helix</keyword>
<dbReference type="KEGG" id="cph:Cpha266_1735"/>
<evidence type="ECO:0000256" key="1">
    <source>
        <dbReference type="SAM" id="Phobius"/>
    </source>
</evidence>
<dbReference type="EMBL" id="CP000492">
    <property type="protein sequence ID" value="ABL65752.1"/>
    <property type="molecule type" value="Genomic_DNA"/>
</dbReference>
<feature type="transmembrane region" description="Helical" evidence="1">
    <location>
        <begin position="20"/>
        <end position="42"/>
    </location>
</feature>
<dbReference type="RefSeq" id="WP_011745561.1">
    <property type="nucleotide sequence ID" value="NC_008639.1"/>
</dbReference>